<comment type="caution">
    <text evidence="9">The sequence shown here is derived from an EMBL/GenBank/DDBJ whole genome shotgun (WGS) entry which is preliminary data.</text>
</comment>
<evidence type="ECO:0000256" key="3">
    <source>
        <dbReference type="ARBA" id="ARBA00022741"/>
    </source>
</evidence>
<dbReference type="GO" id="GO:0004674">
    <property type="term" value="F:protein serine/threonine kinase activity"/>
    <property type="evidence" value="ECO:0007669"/>
    <property type="project" value="UniProtKB-KW"/>
</dbReference>
<dbReference type="InterPro" id="IPR008271">
    <property type="entry name" value="Ser/Thr_kinase_AS"/>
</dbReference>
<dbReference type="OrthoDB" id="541276at2759"/>
<evidence type="ECO:0000256" key="2">
    <source>
        <dbReference type="ARBA" id="ARBA00022679"/>
    </source>
</evidence>
<evidence type="ECO:0000256" key="5">
    <source>
        <dbReference type="ARBA" id="ARBA00022840"/>
    </source>
</evidence>
<organism evidence="9 10">
    <name type="scientific">Digitaria exilis</name>
    <dbReference type="NCBI Taxonomy" id="1010633"/>
    <lineage>
        <taxon>Eukaryota</taxon>
        <taxon>Viridiplantae</taxon>
        <taxon>Streptophyta</taxon>
        <taxon>Embryophyta</taxon>
        <taxon>Tracheophyta</taxon>
        <taxon>Spermatophyta</taxon>
        <taxon>Magnoliopsida</taxon>
        <taxon>Liliopsida</taxon>
        <taxon>Poales</taxon>
        <taxon>Poaceae</taxon>
        <taxon>PACMAD clade</taxon>
        <taxon>Panicoideae</taxon>
        <taxon>Panicodae</taxon>
        <taxon>Paniceae</taxon>
        <taxon>Anthephorinae</taxon>
        <taxon>Digitaria</taxon>
    </lineage>
</organism>
<name>A0A835EX95_9POAL</name>
<keyword evidence="3 6" id="KW-0547">Nucleotide-binding</keyword>
<reference evidence="9" key="1">
    <citation type="submission" date="2020-07" db="EMBL/GenBank/DDBJ databases">
        <title>Genome sequence and genetic diversity analysis of an under-domesticated orphan crop, white fonio (Digitaria exilis).</title>
        <authorList>
            <person name="Bennetzen J.L."/>
            <person name="Chen S."/>
            <person name="Ma X."/>
            <person name="Wang X."/>
            <person name="Yssel A.E.J."/>
            <person name="Chaluvadi S.R."/>
            <person name="Johnson M."/>
            <person name="Gangashetty P."/>
            <person name="Hamidou F."/>
            <person name="Sanogo M.D."/>
            <person name="Zwaenepoel A."/>
            <person name="Wallace J."/>
            <person name="Van De Peer Y."/>
            <person name="Van Deynze A."/>
        </authorList>
    </citation>
    <scope>NUCLEOTIDE SEQUENCE</scope>
    <source>
        <tissue evidence="9">Leaves</tissue>
    </source>
</reference>
<keyword evidence="4" id="KW-0418">Kinase</keyword>
<protein>
    <recommendedName>
        <fullName evidence="8">Protein kinase domain-containing protein</fullName>
    </recommendedName>
</protein>
<dbReference type="SMART" id="SM00220">
    <property type="entry name" value="S_TKc"/>
    <property type="match status" value="1"/>
</dbReference>
<dbReference type="PROSITE" id="PS50011">
    <property type="entry name" value="PROTEIN_KINASE_DOM"/>
    <property type="match status" value="1"/>
</dbReference>
<dbReference type="PROSITE" id="PS00107">
    <property type="entry name" value="PROTEIN_KINASE_ATP"/>
    <property type="match status" value="1"/>
</dbReference>
<evidence type="ECO:0000256" key="1">
    <source>
        <dbReference type="ARBA" id="ARBA00022527"/>
    </source>
</evidence>
<dbReference type="Proteomes" id="UP000636709">
    <property type="component" value="Unassembled WGS sequence"/>
</dbReference>
<evidence type="ECO:0000313" key="9">
    <source>
        <dbReference type="EMBL" id="KAF8720126.1"/>
    </source>
</evidence>
<feature type="binding site" evidence="6">
    <location>
        <position position="59"/>
    </location>
    <ligand>
        <name>ATP</name>
        <dbReference type="ChEBI" id="CHEBI:30616"/>
    </ligand>
</feature>
<evidence type="ECO:0000313" key="10">
    <source>
        <dbReference type="Proteomes" id="UP000636709"/>
    </source>
</evidence>
<sequence>MPPDDESSAAASPSSESYTKVLQGRYELGRVLGKGGSSKVYRARDVRTGVHVAAKAVRKPHHPCSPEDAAAARRSVERELAALRRVRGHPHVVRLLDVLASRSTVYLVLDLARGGSVQSALEERGRSDEPVARRLFGQLVSALSHAHARGVFHRDVKPDNLLLDERGDLKFTDFGL</sequence>
<keyword evidence="10" id="KW-1185">Reference proteome</keyword>
<dbReference type="EMBL" id="JACEFO010001700">
    <property type="protein sequence ID" value="KAF8720126.1"/>
    <property type="molecule type" value="Genomic_DNA"/>
</dbReference>
<comment type="similarity">
    <text evidence="7">Belongs to the protein kinase superfamily.</text>
</comment>
<dbReference type="InterPro" id="IPR000719">
    <property type="entry name" value="Prot_kinase_dom"/>
</dbReference>
<keyword evidence="2" id="KW-0808">Transferase</keyword>
<feature type="domain" description="Protein kinase" evidence="8">
    <location>
        <begin position="26"/>
        <end position="176"/>
    </location>
</feature>
<dbReference type="PROSITE" id="PS00108">
    <property type="entry name" value="PROTEIN_KINASE_ST"/>
    <property type="match status" value="1"/>
</dbReference>
<gene>
    <name evidence="9" type="ORF">HU200_024908</name>
</gene>
<dbReference type="InterPro" id="IPR017441">
    <property type="entry name" value="Protein_kinase_ATP_BS"/>
</dbReference>
<dbReference type="SUPFAM" id="SSF56112">
    <property type="entry name" value="Protein kinase-like (PK-like)"/>
    <property type="match status" value="1"/>
</dbReference>
<dbReference type="InterPro" id="IPR011009">
    <property type="entry name" value="Kinase-like_dom_sf"/>
</dbReference>
<dbReference type="GO" id="GO:0005524">
    <property type="term" value="F:ATP binding"/>
    <property type="evidence" value="ECO:0007669"/>
    <property type="project" value="UniProtKB-UniRule"/>
</dbReference>
<dbReference type="AlphaFoldDB" id="A0A835EX95"/>
<dbReference type="GO" id="GO:0007165">
    <property type="term" value="P:signal transduction"/>
    <property type="evidence" value="ECO:0007669"/>
    <property type="project" value="TreeGrafter"/>
</dbReference>
<dbReference type="Gene3D" id="1.10.510.10">
    <property type="entry name" value="Transferase(Phosphotransferase) domain 1"/>
    <property type="match status" value="1"/>
</dbReference>
<accession>A0A835EX95</accession>
<dbReference type="Pfam" id="PF00069">
    <property type="entry name" value="Pkinase"/>
    <property type="match status" value="1"/>
</dbReference>
<keyword evidence="1 7" id="KW-0723">Serine/threonine-protein kinase</keyword>
<evidence type="ECO:0000256" key="4">
    <source>
        <dbReference type="ARBA" id="ARBA00022777"/>
    </source>
</evidence>
<dbReference type="PANTHER" id="PTHR43895">
    <property type="entry name" value="CALCIUM/CALMODULIN-DEPENDENT PROTEIN KINASE KINASE-RELATED"/>
    <property type="match status" value="1"/>
</dbReference>
<evidence type="ECO:0000259" key="8">
    <source>
        <dbReference type="PROSITE" id="PS50011"/>
    </source>
</evidence>
<proteinExistence type="inferred from homology"/>
<evidence type="ECO:0000256" key="7">
    <source>
        <dbReference type="RuleBase" id="RU000304"/>
    </source>
</evidence>
<dbReference type="PANTHER" id="PTHR43895:SF127">
    <property type="entry name" value="CBL-INTERACTING PROTEIN KINASE 22"/>
    <property type="match status" value="1"/>
</dbReference>
<keyword evidence="5 6" id="KW-0067">ATP-binding</keyword>
<evidence type="ECO:0000256" key="6">
    <source>
        <dbReference type="PROSITE-ProRule" id="PRU10141"/>
    </source>
</evidence>